<feature type="region of interest" description="Disordered" evidence="7">
    <location>
        <begin position="54"/>
        <end position="106"/>
    </location>
</feature>
<evidence type="ECO:0000256" key="3">
    <source>
        <dbReference type="ARBA" id="ARBA00022723"/>
    </source>
</evidence>
<dbReference type="EMBL" id="PDCK01000044">
    <property type="protein sequence ID" value="PRQ27501.1"/>
    <property type="molecule type" value="Genomic_DNA"/>
</dbReference>
<dbReference type="InterPro" id="IPR001841">
    <property type="entry name" value="Znf_RING"/>
</dbReference>
<comment type="catalytic activity">
    <reaction evidence="1">
        <text>S-ubiquitinyl-[E2 ubiquitin-conjugating enzyme]-L-cysteine + [acceptor protein]-L-lysine = [E2 ubiquitin-conjugating enzyme]-L-cysteine + N(6)-ubiquitinyl-[acceptor protein]-L-lysine.</text>
        <dbReference type="EC" id="2.3.2.27"/>
    </reaction>
</comment>
<dbReference type="Gene3D" id="3.30.40.10">
    <property type="entry name" value="Zinc/RING finger domain, C3HC4 (zinc finger)"/>
    <property type="match status" value="1"/>
</dbReference>
<evidence type="ECO:0000256" key="6">
    <source>
        <dbReference type="PROSITE-ProRule" id="PRU00175"/>
    </source>
</evidence>
<evidence type="ECO:0000313" key="10">
    <source>
        <dbReference type="Proteomes" id="UP000238479"/>
    </source>
</evidence>
<protein>
    <recommendedName>
        <fullName evidence="2">RING-type E3 ubiquitin transferase</fullName>
        <ecNumber evidence="2">2.3.2.27</ecNumber>
    </recommendedName>
</protein>
<evidence type="ECO:0000256" key="4">
    <source>
        <dbReference type="ARBA" id="ARBA00022771"/>
    </source>
</evidence>
<sequence length="195" mass="22401">MDKLVDKLARYLSDTVGVEEDQHPCIILKTVEMIQAAVHDRVIDVQISDITFIEQEPEPEEESELEESEPEEESEQEEESETEEDSEQEGFEDLDDTSYGDNLTPASESFMEDLKKLRVLGSELEMLGQTPNCAICLEVLAEEGYDDQLITITRLPCLHYYHRDCIIKWMMINNLCPVCRRQNVEAGEIRNNLPS</sequence>
<feature type="domain" description="RING-type" evidence="8">
    <location>
        <begin position="133"/>
        <end position="180"/>
    </location>
</feature>
<dbReference type="Pfam" id="PF13639">
    <property type="entry name" value="zf-RING_2"/>
    <property type="match status" value="1"/>
</dbReference>
<evidence type="ECO:0000256" key="2">
    <source>
        <dbReference type="ARBA" id="ARBA00012483"/>
    </source>
</evidence>
<keyword evidence="4 6" id="KW-0863">Zinc-finger</keyword>
<evidence type="ECO:0000256" key="5">
    <source>
        <dbReference type="ARBA" id="ARBA00022833"/>
    </source>
</evidence>
<accession>A0A2P6PZZ8</accession>
<keyword evidence="3" id="KW-0479">Metal-binding</keyword>
<evidence type="ECO:0000313" key="9">
    <source>
        <dbReference type="EMBL" id="PRQ27501.1"/>
    </source>
</evidence>
<dbReference type="GO" id="GO:0008270">
    <property type="term" value="F:zinc ion binding"/>
    <property type="evidence" value="ECO:0007669"/>
    <property type="project" value="UniProtKB-KW"/>
</dbReference>
<dbReference type="AlphaFoldDB" id="A0A2P6PZZ8"/>
<evidence type="ECO:0000259" key="8">
    <source>
        <dbReference type="PROSITE" id="PS50089"/>
    </source>
</evidence>
<dbReference type="GO" id="GO:0016567">
    <property type="term" value="P:protein ubiquitination"/>
    <property type="evidence" value="ECO:0007669"/>
    <property type="project" value="TreeGrafter"/>
</dbReference>
<dbReference type="GO" id="GO:0061630">
    <property type="term" value="F:ubiquitin protein ligase activity"/>
    <property type="evidence" value="ECO:0007669"/>
    <property type="project" value="UniProtKB-EC"/>
</dbReference>
<dbReference type="PROSITE" id="PS50089">
    <property type="entry name" value="ZF_RING_2"/>
    <property type="match status" value="1"/>
</dbReference>
<dbReference type="SUPFAM" id="SSF57850">
    <property type="entry name" value="RING/U-box"/>
    <property type="match status" value="1"/>
</dbReference>
<proteinExistence type="predicted"/>
<dbReference type="OMA" id="RENNEGH"/>
<dbReference type="OrthoDB" id="8062037at2759"/>
<keyword evidence="5" id="KW-0862">Zinc</keyword>
<organism evidence="9 10">
    <name type="scientific">Rosa chinensis</name>
    <name type="common">China rose</name>
    <dbReference type="NCBI Taxonomy" id="74649"/>
    <lineage>
        <taxon>Eukaryota</taxon>
        <taxon>Viridiplantae</taxon>
        <taxon>Streptophyta</taxon>
        <taxon>Embryophyta</taxon>
        <taxon>Tracheophyta</taxon>
        <taxon>Spermatophyta</taxon>
        <taxon>Magnoliopsida</taxon>
        <taxon>eudicotyledons</taxon>
        <taxon>Gunneridae</taxon>
        <taxon>Pentapetalae</taxon>
        <taxon>rosids</taxon>
        <taxon>fabids</taxon>
        <taxon>Rosales</taxon>
        <taxon>Rosaceae</taxon>
        <taxon>Rosoideae</taxon>
        <taxon>Rosoideae incertae sedis</taxon>
        <taxon>Rosa</taxon>
    </lineage>
</organism>
<feature type="compositionally biased region" description="Acidic residues" evidence="7">
    <location>
        <begin position="55"/>
        <end position="98"/>
    </location>
</feature>
<evidence type="ECO:0000256" key="7">
    <source>
        <dbReference type="SAM" id="MobiDB-lite"/>
    </source>
</evidence>
<name>A0A2P6PZZ8_ROSCH</name>
<dbReference type="Proteomes" id="UP000238479">
    <property type="component" value="Chromosome 6"/>
</dbReference>
<evidence type="ECO:0000256" key="1">
    <source>
        <dbReference type="ARBA" id="ARBA00000900"/>
    </source>
</evidence>
<dbReference type="PANTHER" id="PTHR15710">
    <property type="entry name" value="E3 UBIQUITIN-PROTEIN LIGASE PRAJA"/>
    <property type="match status" value="1"/>
</dbReference>
<dbReference type="PANTHER" id="PTHR15710:SF243">
    <property type="entry name" value="E3 UBIQUITIN-PROTEIN LIGASE PRAJA-2 ISOFORM X1"/>
    <property type="match status" value="1"/>
</dbReference>
<reference evidence="9 10" key="1">
    <citation type="journal article" date="2018" name="Nat. Genet.">
        <title>The Rosa genome provides new insights in the design of modern roses.</title>
        <authorList>
            <person name="Bendahmane M."/>
        </authorList>
    </citation>
    <scope>NUCLEOTIDE SEQUENCE [LARGE SCALE GENOMIC DNA]</scope>
    <source>
        <strain evidence="10">cv. Old Blush</strain>
    </source>
</reference>
<dbReference type="SMART" id="SM00184">
    <property type="entry name" value="RING"/>
    <property type="match status" value="1"/>
</dbReference>
<dbReference type="GO" id="GO:0005737">
    <property type="term" value="C:cytoplasm"/>
    <property type="evidence" value="ECO:0007669"/>
    <property type="project" value="TreeGrafter"/>
</dbReference>
<dbReference type="InterPro" id="IPR013083">
    <property type="entry name" value="Znf_RING/FYVE/PHD"/>
</dbReference>
<gene>
    <name evidence="9" type="ORF">RchiOBHm_Chr6g0305991</name>
</gene>
<comment type="caution">
    <text evidence="9">The sequence shown here is derived from an EMBL/GenBank/DDBJ whole genome shotgun (WGS) entry which is preliminary data.</text>
</comment>
<dbReference type="EC" id="2.3.2.27" evidence="2"/>
<dbReference type="Gramene" id="PRQ27501">
    <property type="protein sequence ID" value="PRQ27501"/>
    <property type="gene ID" value="RchiOBHm_Chr6g0305991"/>
</dbReference>
<keyword evidence="10" id="KW-1185">Reference proteome</keyword>